<dbReference type="Proteomes" id="UP000004508">
    <property type="component" value="Unassembled WGS sequence"/>
</dbReference>
<dbReference type="REBASE" id="62777">
    <property type="entry name" value="S1.Kra44963ORF7694P"/>
</dbReference>
<dbReference type="OrthoDB" id="9795776at2"/>
<dbReference type="AlphaFoldDB" id="D6TKU8"/>
<comment type="caution">
    <text evidence="5">The sequence shown here is derived from an EMBL/GenBank/DDBJ whole genome shotgun (WGS) entry which is preliminary data.</text>
</comment>
<evidence type="ECO:0000313" key="6">
    <source>
        <dbReference type="Proteomes" id="UP000004508"/>
    </source>
</evidence>
<keyword evidence="3" id="KW-0238">DNA-binding</keyword>
<dbReference type="SUPFAM" id="SSF116734">
    <property type="entry name" value="DNA methylase specificity domain"/>
    <property type="match status" value="2"/>
</dbReference>
<sequence>MVISTQNSDVKPGYRLTEIGIIPEDWKLKTFRDVSRVNQGLQIAIEKRSKKPTNNSKVYITIQYLNSSKEAEYIDNYTSAVCCGKDDILMTRTGNTGYIVSGVEGVFHNNFFKINYDKAILDKGFLFYYLHLNSTQNIILTRAGASTIPDLNHNDFYSIPIPVPTKSEQIAIAKALSDVDVLTASLDKLIAKKRDIKQATTQQLLTGKIRLPGFVGIRNPVYKQTEAGMIPEDWTVKKLGEVCLYQNGTSLERYFNRNQGLNVISIGNYSIDGNYIDTNSYIDWKHYKEIKKFILNQDELCMVLNDKTSVGAIIGRVLLIKEDNKYVFNQRSMRIKPLDEVLPGYLYYIINSNLIHDKIVSLAKPGTQIYVNTGDITGLDIPFPQSLEEQQAIATILSDMDAEFAALEQRREKTHALKQGMLQELLTGKTRLT</sequence>
<dbReference type="InterPro" id="IPR044946">
    <property type="entry name" value="Restrct_endonuc_typeI_TRD_sf"/>
</dbReference>
<dbReference type="InterPro" id="IPR000055">
    <property type="entry name" value="Restrct_endonuc_typeI_TRD"/>
</dbReference>
<dbReference type="Pfam" id="PF01420">
    <property type="entry name" value="Methylase_S"/>
    <property type="match status" value="2"/>
</dbReference>
<dbReference type="InterPro" id="IPR052021">
    <property type="entry name" value="Type-I_RS_S_subunit"/>
</dbReference>
<accession>D6TKU8</accession>
<dbReference type="EMBL" id="ADVG01000002">
    <property type="protein sequence ID" value="EFH86398.1"/>
    <property type="molecule type" value="Genomic_DNA"/>
</dbReference>
<dbReference type="GO" id="GO:0003677">
    <property type="term" value="F:DNA binding"/>
    <property type="evidence" value="ECO:0007669"/>
    <property type="project" value="UniProtKB-KW"/>
</dbReference>
<comment type="similarity">
    <text evidence="1">Belongs to the type-I restriction system S methylase family.</text>
</comment>
<feature type="domain" description="Type I restriction modification DNA specificity" evidence="4">
    <location>
        <begin position="23"/>
        <end position="186"/>
    </location>
</feature>
<proteinExistence type="inferred from homology"/>
<feature type="domain" description="Type I restriction modification DNA specificity" evidence="4">
    <location>
        <begin position="231"/>
        <end position="412"/>
    </location>
</feature>
<evidence type="ECO:0000313" key="5">
    <source>
        <dbReference type="EMBL" id="EFH86398.1"/>
    </source>
</evidence>
<evidence type="ECO:0000256" key="3">
    <source>
        <dbReference type="ARBA" id="ARBA00023125"/>
    </source>
</evidence>
<gene>
    <name evidence="5" type="ORF">Krac_7693</name>
</gene>
<dbReference type="STRING" id="485913.Krac_7693"/>
<evidence type="ECO:0000256" key="2">
    <source>
        <dbReference type="ARBA" id="ARBA00022747"/>
    </source>
</evidence>
<dbReference type="Gene3D" id="3.90.220.20">
    <property type="entry name" value="DNA methylase specificity domains"/>
    <property type="match status" value="2"/>
</dbReference>
<dbReference type="PANTHER" id="PTHR30408:SF12">
    <property type="entry name" value="TYPE I RESTRICTION ENZYME MJAVIII SPECIFICITY SUBUNIT"/>
    <property type="match status" value="1"/>
</dbReference>
<protein>
    <submittedName>
        <fullName evidence="5">Restriction modification system DNA specificity domain protein</fullName>
    </submittedName>
</protein>
<dbReference type="eggNOG" id="COG0732">
    <property type="taxonomic scope" value="Bacteria"/>
</dbReference>
<evidence type="ECO:0000256" key="1">
    <source>
        <dbReference type="ARBA" id="ARBA00010923"/>
    </source>
</evidence>
<dbReference type="PANTHER" id="PTHR30408">
    <property type="entry name" value="TYPE-1 RESTRICTION ENZYME ECOKI SPECIFICITY PROTEIN"/>
    <property type="match status" value="1"/>
</dbReference>
<organism evidence="5 6">
    <name type="scientific">Ktedonobacter racemifer DSM 44963</name>
    <dbReference type="NCBI Taxonomy" id="485913"/>
    <lineage>
        <taxon>Bacteria</taxon>
        <taxon>Bacillati</taxon>
        <taxon>Chloroflexota</taxon>
        <taxon>Ktedonobacteria</taxon>
        <taxon>Ktedonobacterales</taxon>
        <taxon>Ktedonobacteraceae</taxon>
        <taxon>Ktedonobacter</taxon>
    </lineage>
</organism>
<dbReference type="Gene3D" id="1.10.287.1120">
    <property type="entry name" value="Bipartite methylase S protein"/>
    <property type="match status" value="1"/>
</dbReference>
<evidence type="ECO:0000259" key="4">
    <source>
        <dbReference type="Pfam" id="PF01420"/>
    </source>
</evidence>
<name>D6TKU8_KTERA</name>
<dbReference type="CDD" id="cd17263">
    <property type="entry name" value="RMtype1_S_AbaB8300I-TRD1-CR1_like"/>
    <property type="match status" value="1"/>
</dbReference>
<dbReference type="CDD" id="cd16961">
    <property type="entry name" value="RMtype1_S_TRD-CR_like"/>
    <property type="match status" value="1"/>
</dbReference>
<keyword evidence="2" id="KW-0680">Restriction system</keyword>
<keyword evidence="6" id="KW-1185">Reference proteome</keyword>
<dbReference type="GO" id="GO:0009307">
    <property type="term" value="P:DNA restriction-modification system"/>
    <property type="evidence" value="ECO:0007669"/>
    <property type="project" value="UniProtKB-KW"/>
</dbReference>
<reference evidence="5 6" key="1">
    <citation type="journal article" date="2011" name="Stand. Genomic Sci.">
        <title>Non-contiguous finished genome sequence and contextual data of the filamentous soil bacterium Ktedonobacter racemifer type strain (SOSP1-21).</title>
        <authorList>
            <person name="Chang Y.J."/>
            <person name="Land M."/>
            <person name="Hauser L."/>
            <person name="Chertkov O."/>
            <person name="Del Rio T.G."/>
            <person name="Nolan M."/>
            <person name="Copeland A."/>
            <person name="Tice H."/>
            <person name="Cheng J.F."/>
            <person name="Lucas S."/>
            <person name="Han C."/>
            <person name="Goodwin L."/>
            <person name="Pitluck S."/>
            <person name="Ivanova N."/>
            <person name="Ovchinikova G."/>
            <person name="Pati A."/>
            <person name="Chen A."/>
            <person name="Palaniappan K."/>
            <person name="Mavromatis K."/>
            <person name="Liolios K."/>
            <person name="Brettin T."/>
            <person name="Fiebig A."/>
            <person name="Rohde M."/>
            <person name="Abt B."/>
            <person name="Goker M."/>
            <person name="Detter J.C."/>
            <person name="Woyke T."/>
            <person name="Bristow J."/>
            <person name="Eisen J.A."/>
            <person name="Markowitz V."/>
            <person name="Hugenholtz P."/>
            <person name="Kyrpides N.C."/>
            <person name="Klenk H.P."/>
            <person name="Lapidus A."/>
        </authorList>
    </citation>
    <scope>NUCLEOTIDE SEQUENCE [LARGE SCALE GENOMIC DNA]</scope>
    <source>
        <strain evidence="6">DSM 44963</strain>
    </source>
</reference>
<dbReference type="InParanoid" id="D6TKU8"/>
<dbReference type="RefSeq" id="WP_007910680.1">
    <property type="nucleotide sequence ID" value="NZ_ADVG01000002.1"/>
</dbReference>